<sequence>MSELFRVDQSNLLYEASSLRASAAIILGLDANDDKSKGLFLKTFAVAAQELSPSPGLRASAAIILPWMSEV</sequence>
<organism evidence="1 2">
    <name type="scientific">Psophocarpus tetragonolobus</name>
    <name type="common">Winged bean</name>
    <name type="synonym">Dolichos tetragonolobus</name>
    <dbReference type="NCBI Taxonomy" id="3891"/>
    <lineage>
        <taxon>Eukaryota</taxon>
        <taxon>Viridiplantae</taxon>
        <taxon>Streptophyta</taxon>
        <taxon>Embryophyta</taxon>
        <taxon>Tracheophyta</taxon>
        <taxon>Spermatophyta</taxon>
        <taxon>Magnoliopsida</taxon>
        <taxon>eudicotyledons</taxon>
        <taxon>Gunneridae</taxon>
        <taxon>Pentapetalae</taxon>
        <taxon>rosids</taxon>
        <taxon>fabids</taxon>
        <taxon>Fabales</taxon>
        <taxon>Fabaceae</taxon>
        <taxon>Papilionoideae</taxon>
        <taxon>50 kb inversion clade</taxon>
        <taxon>NPAAA clade</taxon>
        <taxon>indigoferoid/millettioid clade</taxon>
        <taxon>Phaseoleae</taxon>
        <taxon>Psophocarpus</taxon>
    </lineage>
</organism>
<reference evidence="1 2" key="1">
    <citation type="submission" date="2024-01" db="EMBL/GenBank/DDBJ databases">
        <title>The genomes of 5 underutilized Papilionoideae crops provide insights into root nodulation and disease resistanc.</title>
        <authorList>
            <person name="Jiang F."/>
        </authorList>
    </citation>
    <scope>NUCLEOTIDE SEQUENCE [LARGE SCALE GENOMIC DNA]</scope>
    <source>
        <strain evidence="1">DUOXIRENSHENG_FW03</strain>
        <tissue evidence="1">Leaves</tissue>
    </source>
</reference>
<evidence type="ECO:0000313" key="1">
    <source>
        <dbReference type="EMBL" id="KAK7398949.1"/>
    </source>
</evidence>
<evidence type="ECO:0000313" key="2">
    <source>
        <dbReference type="Proteomes" id="UP001386955"/>
    </source>
</evidence>
<gene>
    <name evidence="1" type="ORF">VNO78_10123</name>
</gene>
<comment type="caution">
    <text evidence="1">The sequence shown here is derived from an EMBL/GenBank/DDBJ whole genome shotgun (WGS) entry which is preliminary data.</text>
</comment>
<keyword evidence="2" id="KW-1185">Reference proteome</keyword>
<dbReference type="Proteomes" id="UP001386955">
    <property type="component" value="Unassembled WGS sequence"/>
</dbReference>
<proteinExistence type="predicted"/>
<accession>A0AAN9XMH1</accession>
<dbReference type="EMBL" id="JAYMYS010000003">
    <property type="protein sequence ID" value="KAK7398949.1"/>
    <property type="molecule type" value="Genomic_DNA"/>
</dbReference>
<dbReference type="AlphaFoldDB" id="A0AAN9XMH1"/>
<name>A0AAN9XMH1_PSOTE</name>
<protein>
    <submittedName>
        <fullName evidence="1">Uncharacterized protein</fullName>
    </submittedName>
</protein>